<dbReference type="PANTHER" id="PTHR47219">
    <property type="entry name" value="RAB GTPASE-ACTIVATING PROTEIN 1-LIKE"/>
    <property type="match status" value="1"/>
</dbReference>
<dbReference type="GO" id="GO:0031267">
    <property type="term" value="F:small GTPase binding"/>
    <property type="evidence" value="ECO:0007669"/>
    <property type="project" value="TreeGrafter"/>
</dbReference>
<feature type="region of interest" description="Disordered" evidence="1">
    <location>
        <begin position="980"/>
        <end position="1001"/>
    </location>
</feature>
<dbReference type="InterPro" id="IPR036322">
    <property type="entry name" value="WD40_repeat_dom_sf"/>
</dbReference>
<evidence type="ECO:0000256" key="1">
    <source>
        <dbReference type="SAM" id="MobiDB-lite"/>
    </source>
</evidence>
<feature type="region of interest" description="Disordered" evidence="1">
    <location>
        <begin position="818"/>
        <end position="852"/>
    </location>
</feature>
<dbReference type="SMART" id="SM00164">
    <property type="entry name" value="TBC"/>
    <property type="match status" value="1"/>
</dbReference>
<keyword evidence="4" id="KW-1185">Reference proteome</keyword>
<organism evidence="3 4">
    <name type="scientific">Parelaphostrongylus tenuis</name>
    <name type="common">Meningeal worm</name>
    <dbReference type="NCBI Taxonomy" id="148309"/>
    <lineage>
        <taxon>Eukaryota</taxon>
        <taxon>Metazoa</taxon>
        <taxon>Ecdysozoa</taxon>
        <taxon>Nematoda</taxon>
        <taxon>Chromadorea</taxon>
        <taxon>Rhabditida</taxon>
        <taxon>Rhabditina</taxon>
        <taxon>Rhabditomorpha</taxon>
        <taxon>Strongyloidea</taxon>
        <taxon>Metastrongylidae</taxon>
        <taxon>Parelaphostrongylus</taxon>
    </lineage>
</organism>
<dbReference type="PANTHER" id="PTHR47219:SF20">
    <property type="entry name" value="TBC1 DOMAIN FAMILY MEMBER 2B"/>
    <property type="match status" value="1"/>
</dbReference>
<proteinExistence type="predicted"/>
<dbReference type="Proteomes" id="UP001196413">
    <property type="component" value="Unassembled WGS sequence"/>
</dbReference>
<reference evidence="3" key="1">
    <citation type="submission" date="2021-06" db="EMBL/GenBank/DDBJ databases">
        <title>Parelaphostrongylus tenuis whole genome reference sequence.</title>
        <authorList>
            <person name="Garwood T.J."/>
            <person name="Larsen P.A."/>
            <person name="Fountain-Jones N.M."/>
            <person name="Garbe J.R."/>
            <person name="Macchietto M.G."/>
            <person name="Kania S.A."/>
            <person name="Gerhold R.W."/>
            <person name="Richards J.E."/>
            <person name="Wolf T.M."/>
        </authorList>
    </citation>
    <scope>NUCLEOTIDE SEQUENCE</scope>
    <source>
        <strain evidence="3">MNPRO001-30</strain>
        <tissue evidence="3">Meninges</tissue>
    </source>
</reference>
<dbReference type="SUPFAM" id="SSF50978">
    <property type="entry name" value="WD40 repeat-like"/>
    <property type="match status" value="1"/>
</dbReference>
<dbReference type="Pfam" id="PF00566">
    <property type="entry name" value="RabGAP-TBC"/>
    <property type="match status" value="1"/>
</dbReference>
<evidence type="ECO:0000313" key="4">
    <source>
        <dbReference type="Proteomes" id="UP001196413"/>
    </source>
</evidence>
<gene>
    <name evidence="3" type="ORF">KIN20_031124</name>
</gene>
<accession>A0AAD5R526</accession>
<dbReference type="InterPro" id="IPR035969">
    <property type="entry name" value="Rab-GAP_TBC_sf"/>
</dbReference>
<feature type="domain" description="Rab-GAP TBC" evidence="2">
    <location>
        <begin position="164"/>
        <end position="363"/>
    </location>
</feature>
<evidence type="ECO:0000259" key="2">
    <source>
        <dbReference type="PROSITE" id="PS50086"/>
    </source>
</evidence>
<feature type="compositionally biased region" description="Low complexity" evidence="1">
    <location>
        <begin position="830"/>
        <end position="846"/>
    </location>
</feature>
<dbReference type="InterPro" id="IPR000195">
    <property type="entry name" value="Rab-GAP-TBC_dom"/>
</dbReference>
<dbReference type="FunFam" id="1.10.8.270:FF:000026">
    <property type="entry name" value="TBC (Tre-2/Bub2/Cdc16) domain family"/>
    <property type="match status" value="1"/>
</dbReference>
<name>A0AAD5R526_PARTN</name>
<dbReference type="Gene3D" id="1.10.472.80">
    <property type="entry name" value="Ypt/Rab-GAP domain of gyp1p, domain 3"/>
    <property type="match status" value="1"/>
</dbReference>
<dbReference type="Gene3D" id="1.10.8.270">
    <property type="entry name" value="putative rabgap domain of human tbc1 domain family member 14 like domains"/>
    <property type="match status" value="1"/>
</dbReference>
<feature type="compositionally biased region" description="Basic and acidic residues" evidence="1">
    <location>
        <begin position="818"/>
        <end position="829"/>
    </location>
</feature>
<protein>
    <recommendedName>
        <fullName evidence="2">Rab-GAP TBC domain-containing protein</fullName>
    </recommendedName>
</protein>
<dbReference type="PROSITE" id="PS50086">
    <property type="entry name" value="TBC_RABGAP"/>
    <property type="match status" value="1"/>
</dbReference>
<dbReference type="SUPFAM" id="SSF47923">
    <property type="entry name" value="Ypt/Rab-GAP domain of gyp1p"/>
    <property type="match status" value="2"/>
</dbReference>
<dbReference type="EMBL" id="JAHQIW010006628">
    <property type="protein sequence ID" value="KAJ1369630.1"/>
    <property type="molecule type" value="Genomic_DNA"/>
</dbReference>
<dbReference type="GO" id="GO:0005096">
    <property type="term" value="F:GTPase activator activity"/>
    <property type="evidence" value="ECO:0007669"/>
    <property type="project" value="TreeGrafter"/>
</dbReference>
<feature type="compositionally biased region" description="Polar residues" evidence="1">
    <location>
        <begin position="989"/>
        <end position="1001"/>
    </location>
</feature>
<dbReference type="AlphaFoldDB" id="A0AAD5R526"/>
<comment type="caution">
    <text evidence="3">The sequence shown here is derived from an EMBL/GenBank/DDBJ whole genome shotgun (WGS) entry which is preliminary data.</text>
</comment>
<dbReference type="InterPro" id="IPR050302">
    <property type="entry name" value="Rab_GAP_TBC_domain"/>
</dbReference>
<evidence type="ECO:0000313" key="3">
    <source>
        <dbReference type="EMBL" id="KAJ1369630.1"/>
    </source>
</evidence>
<sequence length="1080" mass="122414">MSAIHEYKAWARSGYYLNELREARDSIERSRREYVFALQSAIRIPLHDNNALDVMHVKLLGGDMNLHFKHKNRICELMHEARNNQPCLPTLQSLLTGVYVDIFGFRHKYSDEGLAIHYMAMQLHEYYQSRLTSHFEHKRKWKQFLTANETIPLTRETRILVRRGIPGSLRATVWRYLIHQKISDKKMLYGRHYFRNLCSLQGGDQDNMFCANHQKQINLDLLRTMPNNVHFMSANCKGVSQLQQVLRAFCLHNATLGYCQGMNFLASTALLFVGPEDTFWFLVAMTEYFHDKSYFDDNLAGAQADQEVLKELLEVKFPLISAHLNSLDIDLATITLNWFLALFFDAVPFNTLLRIWDCFLLEGPKILFRFSLALLGQHQDEILVRSDTIGIMKVIKAAVRLSYDVDGLFKLAFDDLGQLPSRNVLRSKQLSYLKQLNQKLSQRQRLRSLHISSGSGLSDGCDLSISDLFFSPYDPSLCYVIAGNQNQGIIGVIRIKGGKANMTVMDTEFDCRVCSFVLIREDMAFAGLISGYIIALHLHADECSILWELKLPDAPLQLYTADERLFAALANGTLTVLENVNEWSPTCLELFHIPLAPAPLIYLVCDGDDICIATACNTLSTLSTTYVACSGGGSSTPFFDKISCLAASPLGIFLCTANTALVQLWFNGDCQLLFDVGFDHQRRRPSLSDEELEFFVTSLTYFDNMLWVGTSDGYVMIYSINENASENVPKFNLKRYPSGRRLSPQGACGVANRNQTCYIPTDEEAKEEEILSLAEGIGRPSHVSINIDRGKQQYTVYRKPQDCVEDCQETEYTEKHDHIFDENKSDSISRRSSSSCIPSSSSNSYSTTTTAQRTPIMNGDYEDAHLERNASKKPMGRMVTALRSPIESTSNPSMEYDDLFEVYSEEDYNRNHSFHTRAAMPSPLKLGSESSCSCTLPLRRKDLEFNDPLLLIVPDRFASNHNVSYRRRCTDDFSFKMKLQSSAKEDENSSSNCEEGEASTSEDYQEVHASFDLSLAMKLKIADRPVKRMAATRIGESDLLLTCAGRFSESESLLLWRKEPVSGLWINDPIPPVQNGVFNH</sequence>